<protein>
    <recommendedName>
        <fullName evidence="4">Fimbrillin-like protein</fullName>
    </recommendedName>
</protein>
<evidence type="ECO:0000313" key="3">
    <source>
        <dbReference type="Proteomes" id="UP000294752"/>
    </source>
</evidence>
<evidence type="ECO:0000313" key="2">
    <source>
        <dbReference type="EMBL" id="TDS05975.1"/>
    </source>
</evidence>
<evidence type="ECO:0000256" key="1">
    <source>
        <dbReference type="SAM" id="SignalP"/>
    </source>
</evidence>
<evidence type="ECO:0008006" key="4">
    <source>
        <dbReference type="Google" id="ProtNLM"/>
    </source>
</evidence>
<keyword evidence="1" id="KW-0732">Signal</keyword>
<accession>A0A4R7CQ92</accession>
<comment type="caution">
    <text evidence="2">The sequence shown here is derived from an EMBL/GenBank/DDBJ whole genome shotgun (WGS) entry which is preliminary data.</text>
</comment>
<dbReference type="PROSITE" id="PS51257">
    <property type="entry name" value="PROKAR_LIPOPROTEIN"/>
    <property type="match status" value="1"/>
</dbReference>
<feature type="chain" id="PRO_5021003030" description="Fimbrillin-like protein" evidence="1">
    <location>
        <begin position="24"/>
        <end position="540"/>
    </location>
</feature>
<dbReference type="RefSeq" id="WP_133642243.1">
    <property type="nucleotide sequence ID" value="NZ_SNZV01000018.1"/>
</dbReference>
<reference evidence="2 3" key="1">
    <citation type="submission" date="2019-03" db="EMBL/GenBank/DDBJ databases">
        <title>Genomic Encyclopedia of Type Strains, Phase III (KMG-III): the genomes of soil and plant-associated and newly described type strains.</title>
        <authorList>
            <person name="Whitman W."/>
        </authorList>
    </citation>
    <scope>NUCLEOTIDE SEQUENCE [LARGE SCALE GENOMIC DNA]</scope>
    <source>
        <strain evidence="2 3">CGMCC 1.12801</strain>
    </source>
</reference>
<name>A0A4R7CQ92_9SPHI</name>
<dbReference type="Proteomes" id="UP000294752">
    <property type="component" value="Unassembled WGS sequence"/>
</dbReference>
<sequence>MRKTNAFGHISVFFFLLSIFSCSKETVTDIPVESNVTIELLGSEIESENTSTSQNASTNFGNGSNIELKSQTAKLEKSELSQSAQPQTRIVTLDDNFQMVATLKPIDQDISSIAGTPAKGLKASVGNNKSAIVRTPLTSGVKYRVMAYLGDNFVSQMDYEAGKSPSGFTNLTVGSTYTFIAYSVNSSTSLPEVTNRAKLSTAILNSSEDLMYFRSSLQIASGDNYLGVILKHQFSQITMTARLTDDTRGEIVSLTNVRFTGSGDPAATPRKSGTIKLSDGALSYSSDTTSVGVKYPSLGSGMRSVTASPTLLISPRISTVDVSIGSLLINAVINGKQVSTVRNNLVLQDFVIAPNQRYDLVLQIKNPCTEPTGDDTFEWRSQYGDVKTNTLYASGANYGYTFDIYELDNSFNMEINGQKLATKEIQFEYTTATNLPKRNVRFADGSIWGENNVSQIWNIIGNRDHPSVKVVISSKGEVSIFGRKNNTDRSLYPIVFTDDTKFNKIVWNTTAQNKVVVTQSVINITVMHGRGYGVKVIPCP</sequence>
<organism evidence="2 3">
    <name type="scientific">Sphingobacterium paludis</name>
    <dbReference type="NCBI Taxonomy" id="1476465"/>
    <lineage>
        <taxon>Bacteria</taxon>
        <taxon>Pseudomonadati</taxon>
        <taxon>Bacteroidota</taxon>
        <taxon>Sphingobacteriia</taxon>
        <taxon>Sphingobacteriales</taxon>
        <taxon>Sphingobacteriaceae</taxon>
        <taxon>Sphingobacterium</taxon>
    </lineage>
</organism>
<gene>
    <name evidence="2" type="ORF">B0I21_1189</name>
</gene>
<proteinExistence type="predicted"/>
<keyword evidence="3" id="KW-1185">Reference proteome</keyword>
<dbReference type="AlphaFoldDB" id="A0A4R7CQ92"/>
<dbReference type="OrthoDB" id="1451431at2"/>
<feature type="signal peptide" evidence="1">
    <location>
        <begin position="1"/>
        <end position="23"/>
    </location>
</feature>
<dbReference type="EMBL" id="SNZV01000018">
    <property type="protein sequence ID" value="TDS05975.1"/>
    <property type="molecule type" value="Genomic_DNA"/>
</dbReference>